<dbReference type="Gene3D" id="2.60.40.10">
    <property type="entry name" value="Immunoglobulins"/>
    <property type="match status" value="2"/>
</dbReference>
<evidence type="ECO:0000256" key="6">
    <source>
        <dbReference type="SAM" id="MobiDB-lite"/>
    </source>
</evidence>
<name>A0ABN8R9X5_9CNID</name>
<dbReference type="InterPro" id="IPR003598">
    <property type="entry name" value="Ig_sub2"/>
</dbReference>
<keyword evidence="8" id="KW-0732">Signal</keyword>
<dbReference type="InterPro" id="IPR013098">
    <property type="entry name" value="Ig_I-set"/>
</dbReference>
<keyword evidence="5" id="KW-0393">Immunoglobulin domain</keyword>
<evidence type="ECO:0000256" key="3">
    <source>
        <dbReference type="ARBA" id="ARBA00023157"/>
    </source>
</evidence>
<dbReference type="SUPFAM" id="SSF48726">
    <property type="entry name" value="Immunoglobulin"/>
    <property type="match status" value="2"/>
</dbReference>
<dbReference type="PROSITE" id="PS50835">
    <property type="entry name" value="IG_LIKE"/>
    <property type="match status" value="2"/>
</dbReference>
<feature type="transmembrane region" description="Helical" evidence="7">
    <location>
        <begin position="363"/>
        <end position="383"/>
    </location>
</feature>
<evidence type="ECO:0000259" key="9">
    <source>
        <dbReference type="PROSITE" id="PS50835"/>
    </source>
</evidence>
<proteinExistence type="predicted"/>
<evidence type="ECO:0000256" key="8">
    <source>
        <dbReference type="SAM" id="SignalP"/>
    </source>
</evidence>
<dbReference type="CDD" id="cd00096">
    <property type="entry name" value="Ig"/>
    <property type="match status" value="1"/>
</dbReference>
<evidence type="ECO:0000256" key="1">
    <source>
        <dbReference type="ARBA" id="ARBA00004479"/>
    </source>
</evidence>
<dbReference type="SMART" id="SM00409">
    <property type="entry name" value="IG"/>
    <property type="match status" value="3"/>
</dbReference>
<dbReference type="EMBL" id="CALNXK010000204">
    <property type="protein sequence ID" value="CAH3175718.1"/>
    <property type="molecule type" value="Genomic_DNA"/>
</dbReference>
<dbReference type="Proteomes" id="UP001159405">
    <property type="component" value="Unassembled WGS sequence"/>
</dbReference>
<dbReference type="InterPro" id="IPR007110">
    <property type="entry name" value="Ig-like_dom"/>
</dbReference>
<evidence type="ECO:0000313" key="10">
    <source>
        <dbReference type="EMBL" id="CAH3175718.1"/>
    </source>
</evidence>
<dbReference type="PANTHER" id="PTHR11640">
    <property type="entry name" value="NEPHRIN"/>
    <property type="match status" value="1"/>
</dbReference>
<evidence type="ECO:0000256" key="4">
    <source>
        <dbReference type="ARBA" id="ARBA00023180"/>
    </source>
</evidence>
<accession>A0ABN8R9X5</accession>
<comment type="caution">
    <text evidence="10">The sequence shown here is derived from an EMBL/GenBank/DDBJ whole genome shotgun (WGS) entry which is preliminary data.</text>
</comment>
<dbReference type="InterPro" id="IPR051275">
    <property type="entry name" value="Cell_adhesion_signaling"/>
</dbReference>
<dbReference type="Pfam" id="PF07679">
    <property type="entry name" value="I-set"/>
    <property type="match status" value="1"/>
</dbReference>
<dbReference type="SMART" id="SM00408">
    <property type="entry name" value="IGc2"/>
    <property type="match status" value="2"/>
</dbReference>
<dbReference type="InterPro" id="IPR013783">
    <property type="entry name" value="Ig-like_fold"/>
</dbReference>
<reference evidence="10 11" key="1">
    <citation type="submission" date="2022-05" db="EMBL/GenBank/DDBJ databases">
        <authorList>
            <consortium name="Genoscope - CEA"/>
            <person name="William W."/>
        </authorList>
    </citation>
    <scope>NUCLEOTIDE SEQUENCE [LARGE SCALE GENOMIC DNA]</scope>
</reference>
<evidence type="ECO:0000256" key="5">
    <source>
        <dbReference type="ARBA" id="ARBA00023319"/>
    </source>
</evidence>
<feature type="chain" id="PRO_5046648915" description="Ig-like domain-containing protein" evidence="8">
    <location>
        <begin position="21"/>
        <end position="426"/>
    </location>
</feature>
<dbReference type="InterPro" id="IPR003599">
    <property type="entry name" value="Ig_sub"/>
</dbReference>
<dbReference type="InterPro" id="IPR036179">
    <property type="entry name" value="Ig-like_dom_sf"/>
</dbReference>
<keyword evidence="7" id="KW-0812">Transmembrane</keyword>
<dbReference type="PANTHER" id="PTHR11640:SF31">
    <property type="entry name" value="IRREGULAR CHIASM C-ROUGHEST PROTEIN-RELATED"/>
    <property type="match status" value="1"/>
</dbReference>
<evidence type="ECO:0000256" key="2">
    <source>
        <dbReference type="ARBA" id="ARBA00023136"/>
    </source>
</evidence>
<feature type="domain" description="Ig-like" evidence="9">
    <location>
        <begin position="149"/>
        <end position="238"/>
    </location>
</feature>
<gene>
    <name evidence="10" type="ORF">PLOB_00017211</name>
</gene>
<keyword evidence="4" id="KW-0325">Glycoprotein</keyword>
<protein>
    <recommendedName>
        <fullName evidence="9">Ig-like domain-containing protein</fullName>
    </recommendedName>
</protein>
<feature type="signal peptide" evidence="8">
    <location>
        <begin position="1"/>
        <end position="20"/>
    </location>
</feature>
<evidence type="ECO:0000256" key="7">
    <source>
        <dbReference type="SAM" id="Phobius"/>
    </source>
</evidence>
<dbReference type="Pfam" id="PF13895">
    <property type="entry name" value="Ig_2"/>
    <property type="match status" value="1"/>
</dbReference>
<sequence>MASFAGIFLLFMASFVAVEAADTFGIKEPFPANIYPIEGTETKVTCVAFDSSGNKTAERIQFMRKDNFARYTNITESENVIFTERTEPAEDPSASRKLIVTMTIKNVTLSDDSTFGALGRYECHAFAKGDPLERRHGFSVNVISRDEIPSVTVPQISVLRQGESTTFSCNLTRNPVQGTGTVLKRISWYKDGILLESIRNPDPDKPLDTLRPLVLKNIGVRDGGNYTCSLEVALRNIRMYNVSDSTMVEIASWLIKYKEDPEFKKFKGDSVSFECPAKGNPLKVEWKVKKKGEDAITPCINGSDGKYRIHREGIYEPYFLTVNDLQYSDRGSYYCCLPSNCSDSVEGDCQRFVLRVRDPLGPLWPVIGIIIEAIVLFLIIFIAEKRKKKREGGERQDGRVEFSFSSTDDGDRGQVRLRKVNESTVA</sequence>
<evidence type="ECO:0000313" key="11">
    <source>
        <dbReference type="Proteomes" id="UP001159405"/>
    </source>
</evidence>
<feature type="domain" description="Ig-like" evidence="9">
    <location>
        <begin position="267"/>
        <end position="335"/>
    </location>
</feature>
<keyword evidence="3" id="KW-1015">Disulfide bond</keyword>
<keyword evidence="2 7" id="KW-0472">Membrane</keyword>
<feature type="compositionally biased region" description="Basic and acidic residues" evidence="6">
    <location>
        <begin position="391"/>
        <end position="400"/>
    </location>
</feature>
<feature type="region of interest" description="Disordered" evidence="6">
    <location>
        <begin position="389"/>
        <end position="426"/>
    </location>
</feature>
<keyword evidence="11" id="KW-1185">Reference proteome</keyword>
<comment type="subcellular location">
    <subcellularLocation>
        <location evidence="1">Membrane</location>
        <topology evidence="1">Single-pass type I membrane protein</topology>
    </subcellularLocation>
</comment>
<keyword evidence="7" id="KW-1133">Transmembrane helix</keyword>
<organism evidence="10 11">
    <name type="scientific">Porites lobata</name>
    <dbReference type="NCBI Taxonomy" id="104759"/>
    <lineage>
        <taxon>Eukaryota</taxon>
        <taxon>Metazoa</taxon>
        <taxon>Cnidaria</taxon>
        <taxon>Anthozoa</taxon>
        <taxon>Hexacorallia</taxon>
        <taxon>Scleractinia</taxon>
        <taxon>Fungiina</taxon>
        <taxon>Poritidae</taxon>
        <taxon>Porites</taxon>
    </lineage>
</organism>